<proteinExistence type="predicted"/>
<dbReference type="InterPro" id="IPR006175">
    <property type="entry name" value="YjgF/YER057c/UK114"/>
</dbReference>
<evidence type="ECO:0000313" key="1">
    <source>
        <dbReference type="EMBL" id="RDU95861.1"/>
    </source>
</evidence>
<dbReference type="EMBL" id="QRGA01000017">
    <property type="protein sequence ID" value="RDU95861.1"/>
    <property type="molecule type" value="Genomic_DNA"/>
</dbReference>
<dbReference type="CDD" id="cd06150">
    <property type="entry name" value="YjgF_YER057c_UK114_like_2"/>
    <property type="match status" value="1"/>
</dbReference>
<evidence type="ECO:0000313" key="2">
    <source>
        <dbReference type="Proteomes" id="UP000256838"/>
    </source>
</evidence>
<dbReference type="PANTHER" id="PTHR47328:SF1">
    <property type="entry name" value="RUTC FAMILY PROTEIN YOAB"/>
    <property type="match status" value="1"/>
</dbReference>
<dbReference type="Pfam" id="PF01042">
    <property type="entry name" value="Ribonuc_L-PSP"/>
    <property type="match status" value="1"/>
</dbReference>
<dbReference type="SUPFAM" id="SSF55298">
    <property type="entry name" value="YjgF-like"/>
    <property type="match status" value="1"/>
</dbReference>
<dbReference type="AlphaFoldDB" id="A0A3D8JTZ5"/>
<accession>A0A3D8JTZ5</accession>
<reference evidence="1 2" key="1">
    <citation type="submission" date="2018-08" db="EMBL/GenBank/DDBJ databases">
        <title>Paraburkholderia sp. DHOM06 isolated from forest soil.</title>
        <authorList>
            <person name="Gao Z.-H."/>
            <person name="Qiu L.-H."/>
        </authorList>
    </citation>
    <scope>NUCLEOTIDE SEQUENCE [LARGE SCALE GENOMIC DNA]</scope>
    <source>
        <strain evidence="1 2">DHOM06</strain>
    </source>
</reference>
<sequence length="114" mass="12460">MSEISRIGARGSRVVKHGNTLYIGGQTATDLDGGITVQARQALEKVDRLLALADSGRTKVLSATLWLKSMSDYQAMNAVWDEWIDQDHPPVRCCGAVEMADPRMLFEVIVTAAI</sequence>
<dbReference type="Gene3D" id="3.30.1330.40">
    <property type="entry name" value="RutC-like"/>
    <property type="match status" value="1"/>
</dbReference>
<name>A0A3D8JTZ5_9BURK</name>
<dbReference type="OrthoDB" id="6899345at2"/>
<dbReference type="InterPro" id="IPR035959">
    <property type="entry name" value="RutC-like_sf"/>
</dbReference>
<keyword evidence="2" id="KW-1185">Reference proteome</keyword>
<comment type="caution">
    <text evidence="1">The sequence shown here is derived from an EMBL/GenBank/DDBJ whole genome shotgun (WGS) entry which is preliminary data.</text>
</comment>
<dbReference type="InterPro" id="IPR035709">
    <property type="entry name" value="YoaB-like"/>
</dbReference>
<organism evidence="1 2">
    <name type="scientific">Trinickia dinghuensis</name>
    <dbReference type="NCBI Taxonomy" id="2291023"/>
    <lineage>
        <taxon>Bacteria</taxon>
        <taxon>Pseudomonadati</taxon>
        <taxon>Pseudomonadota</taxon>
        <taxon>Betaproteobacteria</taxon>
        <taxon>Burkholderiales</taxon>
        <taxon>Burkholderiaceae</taxon>
        <taxon>Trinickia</taxon>
    </lineage>
</organism>
<dbReference type="PANTHER" id="PTHR47328">
    <property type="match status" value="1"/>
</dbReference>
<dbReference type="RefSeq" id="WP_115536638.1">
    <property type="nucleotide sequence ID" value="NZ_QRGA01000017.1"/>
</dbReference>
<dbReference type="Proteomes" id="UP000256838">
    <property type="component" value="Unassembled WGS sequence"/>
</dbReference>
<protein>
    <submittedName>
        <fullName evidence="1">RidA family protein</fullName>
    </submittedName>
</protein>
<gene>
    <name evidence="1" type="ORF">DWV00_26800</name>
</gene>